<accession>A0ABQ9J5L0</accession>
<keyword evidence="2" id="KW-1185">Reference proteome</keyword>
<dbReference type="Proteomes" id="UP001162164">
    <property type="component" value="Unassembled WGS sequence"/>
</dbReference>
<protein>
    <submittedName>
        <fullName evidence="1">Uncharacterized protein</fullName>
    </submittedName>
</protein>
<dbReference type="EMBL" id="JAPWTJ010001300">
    <property type="protein sequence ID" value="KAJ8972787.1"/>
    <property type="molecule type" value="Genomic_DNA"/>
</dbReference>
<evidence type="ECO:0000313" key="1">
    <source>
        <dbReference type="EMBL" id="KAJ8972787.1"/>
    </source>
</evidence>
<comment type="caution">
    <text evidence="1">The sequence shown here is derived from an EMBL/GenBank/DDBJ whole genome shotgun (WGS) entry which is preliminary data.</text>
</comment>
<sequence length="102" mass="11363">MLGNTNTAQMFSHTIFVRHLSVIICVTKSVSDKFAFFMKFGVQKCSLKKMIRNPQFYSSLTNSNEFVLRTTLWSSTASAEILNGLHVKISLTIKLPNCTGAA</sequence>
<gene>
    <name evidence="1" type="ORF">NQ317_004470</name>
</gene>
<organism evidence="1 2">
    <name type="scientific">Molorchus minor</name>
    <dbReference type="NCBI Taxonomy" id="1323400"/>
    <lineage>
        <taxon>Eukaryota</taxon>
        <taxon>Metazoa</taxon>
        <taxon>Ecdysozoa</taxon>
        <taxon>Arthropoda</taxon>
        <taxon>Hexapoda</taxon>
        <taxon>Insecta</taxon>
        <taxon>Pterygota</taxon>
        <taxon>Neoptera</taxon>
        <taxon>Endopterygota</taxon>
        <taxon>Coleoptera</taxon>
        <taxon>Polyphaga</taxon>
        <taxon>Cucujiformia</taxon>
        <taxon>Chrysomeloidea</taxon>
        <taxon>Cerambycidae</taxon>
        <taxon>Lamiinae</taxon>
        <taxon>Monochamini</taxon>
        <taxon>Molorchus</taxon>
    </lineage>
</organism>
<proteinExistence type="predicted"/>
<name>A0ABQ9J5L0_9CUCU</name>
<reference evidence="1" key="1">
    <citation type="journal article" date="2023" name="Insect Mol. Biol.">
        <title>Genome sequencing provides insights into the evolution of gene families encoding plant cell wall-degrading enzymes in longhorned beetles.</title>
        <authorList>
            <person name="Shin N.R."/>
            <person name="Okamura Y."/>
            <person name="Kirsch R."/>
            <person name="Pauchet Y."/>
        </authorList>
    </citation>
    <scope>NUCLEOTIDE SEQUENCE</scope>
    <source>
        <strain evidence="1">MMC_N1</strain>
    </source>
</reference>
<evidence type="ECO:0000313" key="2">
    <source>
        <dbReference type="Proteomes" id="UP001162164"/>
    </source>
</evidence>